<gene>
    <name evidence="3" type="ORF">PACLA_8A005506</name>
</gene>
<comment type="caution">
    <text evidence="3">The sequence shown here is derived from an EMBL/GenBank/DDBJ whole genome shotgun (WGS) entry which is preliminary data.</text>
</comment>
<dbReference type="InterPro" id="IPR012337">
    <property type="entry name" value="RNaseH-like_sf"/>
</dbReference>
<organism evidence="3 4">
    <name type="scientific">Paramuricea clavata</name>
    <name type="common">Red gorgonian</name>
    <name type="synonym">Violescent sea-whip</name>
    <dbReference type="NCBI Taxonomy" id="317549"/>
    <lineage>
        <taxon>Eukaryota</taxon>
        <taxon>Metazoa</taxon>
        <taxon>Cnidaria</taxon>
        <taxon>Anthozoa</taxon>
        <taxon>Octocorallia</taxon>
        <taxon>Malacalcyonacea</taxon>
        <taxon>Plexauridae</taxon>
        <taxon>Paramuricea</taxon>
    </lineage>
</organism>
<protein>
    <submittedName>
        <fullName evidence="3">Retrovirus-related Pol poly from transposon 412, partial</fullName>
    </submittedName>
</protein>
<evidence type="ECO:0000313" key="3">
    <source>
        <dbReference type="EMBL" id="CAB3999749.1"/>
    </source>
</evidence>
<evidence type="ECO:0000313" key="4">
    <source>
        <dbReference type="Proteomes" id="UP001152795"/>
    </source>
</evidence>
<proteinExistence type="predicted"/>
<dbReference type="Pfam" id="PF17921">
    <property type="entry name" value="Integrase_H2C2"/>
    <property type="match status" value="1"/>
</dbReference>
<sequence length="450" mass="51750">MVYRELHEEMGHLRWERTFQLAKTRFYWPYITNVCSCLKQRRPKVFAKAPQQHLASSAPFELISIDFVHLENSKGGYEYILVVVDHFTRFAQAYATRNKSARTAANKLYNDFVLRFEFPSRIHNDQGGEFENNLFKHLEELCGVQHSRTTPYHPEGNGQAERFNQILLAMLRTLPEEKKSNWADSLNKVVHAYNCTRNDATGFAPFVLLFGRATRLPIDQIFGLCHLSQSDRVLVRNLSERGGSAKLRAYWEDKIHIVVERKGQDSPVYKVKSEGAEGRVRVLHRNLLLPCHFLEQQSANKGNKRNSRNREERPVKTSHVTDEAMNEARESDTDKDGYSDINFEEYRSAQRPEPVVVPDVEINGDIPNESPDLVNVNDQGGEKLNGEVLPHNEIANVNAPVQNEMAENEDQPWNDENNEDPWPAERPQRVRQPPVRFGYNQPGSIILSSC</sequence>
<dbReference type="PANTHER" id="PTHR37984">
    <property type="entry name" value="PROTEIN CBG26694"/>
    <property type="match status" value="1"/>
</dbReference>
<dbReference type="PROSITE" id="PS50994">
    <property type="entry name" value="INTEGRASE"/>
    <property type="match status" value="1"/>
</dbReference>
<dbReference type="OrthoDB" id="10065153at2759"/>
<dbReference type="InterPro" id="IPR036397">
    <property type="entry name" value="RNaseH_sf"/>
</dbReference>
<accession>A0A7D9I6Q6</accession>
<dbReference type="SUPFAM" id="SSF53098">
    <property type="entry name" value="Ribonuclease H-like"/>
    <property type="match status" value="1"/>
</dbReference>
<evidence type="ECO:0000259" key="2">
    <source>
        <dbReference type="PROSITE" id="PS50994"/>
    </source>
</evidence>
<dbReference type="AlphaFoldDB" id="A0A7D9I6Q6"/>
<evidence type="ECO:0000256" key="1">
    <source>
        <dbReference type="SAM" id="MobiDB-lite"/>
    </source>
</evidence>
<dbReference type="InterPro" id="IPR050951">
    <property type="entry name" value="Retrovirus_Pol_polyprotein"/>
</dbReference>
<dbReference type="InterPro" id="IPR001584">
    <property type="entry name" value="Integrase_cat-core"/>
</dbReference>
<dbReference type="Gene3D" id="3.30.420.10">
    <property type="entry name" value="Ribonuclease H-like superfamily/Ribonuclease H"/>
    <property type="match status" value="1"/>
</dbReference>
<dbReference type="GO" id="GO:0015074">
    <property type="term" value="P:DNA integration"/>
    <property type="evidence" value="ECO:0007669"/>
    <property type="project" value="InterPro"/>
</dbReference>
<dbReference type="EMBL" id="CACRXK020003662">
    <property type="protein sequence ID" value="CAB3999749.1"/>
    <property type="molecule type" value="Genomic_DNA"/>
</dbReference>
<feature type="compositionally biased region" description="Basic and acidic residues" evidence="1">
    <location>
        <begin position="308"/>
        <end position="338"/>
    </location>
</feature>
<dbReference type="Pfam" id="PF00665">
    <property type="entry name" value="rve"/>
    <property type="match status" value="1"/>
</dbReference>
<reference evidence="3" key="1">
    <citation type="submission" date="2020-04" db="EMBL/GenBank/DDBJ databases">
        <authorList>
            <person name="Alioto T."/>
            <person name="Alioto T."/>
            <person name="Gomez Garrido J."/>
        </authorList>
    </citation>
    <scope>NUCLEOTIDE SEQUENCE</scope>
    <source>
        <strain evidence="3">A484AB</strain>
    </source>
</reference>
<feature type="region of interest" description="Disordered" evidence="1">
    <location>
        <begin position="298"/>
        <end position="338"/>
    </location>
</feature>
<dbReference type="PANTHER" id="PTHR37984:SF15">
    <property type="entry name" value="INTEGRASE CATALYTIC DOMAIN-CONTAINING PROTEIN"/>
    <property type="match status" value="1"/>
</dbReference>
<feature type="domain" description="Integrase catalytic" evidence="2">
    <location>
        <begin position="55"/>
        <end position="213"/>
    </location>
</feature>
<feature type="region of interest" description="Disordered" evidence="1">
    <location>
        <begin position="405"/>
        <end position="437"/>
    </location>
</feature>
<keyword evidence="4" id="KW-1185">Reference proteome</keyword>
<dbReference type="Proteomes" id="UP001152795">
    <property type="component" value="Unassembled WGS sequence"/>
</dbReference>
<dbReference type="InterPro" id="IPR041588">
    <property type="entry name" value="Integrase_H2C2"/>
</dbReference>
<name>A0A7D9I6Q6_PARCT</name>
<dbReference type="FunFam" id="3.30.420.10:FF:000032">
    <property type="entry name" value="Retrovirus-related Pol polyprotein from transposon 297-like Protein"/>
    <property type="match status" value="1"/>
</dbReference>
<feature type="compositionally biased region" description="Acidic residues" evidence="1">
    <location>
        <begin position="406"/>
        <end position="419"/>
    </location>
</feature>
<dbReference type="GO" id="GO:0003676">
    <property type="term" value="F:nucleic acid binding"/>
    <property type="evidence" value="ECO:0007669"/>
    <property type="project" value="InterPro"/>
</dbReference>